<protein>
    <submittedName>
        <fullName evidence="2">Uncharacterized protein</fullName>
    </submittedName>
</protein>
<dbReference type="Proteomes" id="UP001066276">
    <property type="component" value="Chromosome 11"/>
</dbReference>
<comment type="caution">
    <text evidence="2">The sequence shown here is derived from an EMBL/GenBank/DDBJ whole genome shotgun (WGS) entry which is preliminary data.</text>
</comment>
<accession>A0AAV7L8F5</accession>
<evidence type="ECO:0000313" key="3">
    <source>
        <dbReference type="Proteomes" id="UP001066276"/>
    </source>
</evidence>
<sequence length="88" mass="8846">MGGVPRSLAGRWGDQMAGAGNPRRNGRGGKLPLGGTSKSERTAAPNKGRPAACLLRCPGHPGPSGRWDGRPDGTPAGRPDGRQGGPPG</sequence>
<feature type="region of interest" description="Disordered" evidence="1">
    <location>
        <begin position="1"/>
        <end position="88"/>
    </location>
</feature>
<organism evidence="2 3">
    <name type="scientific">Pleurodeles waltl</name>
    <name type="common">Iberian ribbed newt</name>
    <dbReference type="NCBI Taxonomy" id="8319"/>
    <lineage>
        <taxon>Eukaryota</taxon>
        <taxon>Metazoa</taxon>
        <taxon>Chordata</taxon>
        <taxon>Craniata</taxon>
        <taxon>Vertebrata</taxon>
        <taxon>Euteleostomi</taxon>
        <taxon>Amphibia</taxon>
        <taxon>Batrachia</taxon>
        <taxon>Caudata</taxon>
        <taxon>Salamandroidea</taxon>
        <taxon>Salamandridae</taxon>
        <taxon>Pleurodelinae</taxon>
        <taxon>Pleurodeles</taxon>
    </lineage>
</organism>
<evidence type="ECO:0000313" key="2">
    <source>
        <dbReference type="EMBL" id="KAJ1087916.1"/>
    </source>
</evidence>
<gene>
    <name evidence="2" type="ORF">NDU88_001075</name>
</gene>
<keyword evidence="3" id="KW-1185">Reference proteome</keyword>
<name>A0AAV7L8F5_PLEWA</name>
<dbReference type="AlphaFoldDB" id="A0AAV7L8F5"/>
<proteinExistence type="predicted"/>
<evidence type="ECO:0000256" key="1">
    <source>
        <dbReference type="SAM" id="MobiDB-lite"/>
    </source>
</evidence>
<reference evidence="2" key="1">
    <citation type="journal article" date="2022" name="bioRxiv">
        <title>Sequencing and chromosome-scale assembly of the giantPleurodeles waltlgenome.</title>
        <authorList>
            <person name="Brown T."/>
            <person name="Elewa A."/>
            <person name="Iarovenko S."/>
            <person name="Subramanian E."/>
            <person name="Araus A.J."/>
            <person name="Petzold A."/>
            <person name="Susuki M."/>
            <person name="Suzuki K.-i.T."/>
            <person name="Hayashi T."/>
            <person name="Toyoda A."/>
            <person name="Oliveira C."/>
            <person name="Osipova E."/>
            <person name="Leigh N.D."/>
            <person name="Simon A."/>
            <person name="Yun M.H."/>
        </authorList>
    </citation>
    <scope>NUCLEOTIDE SEQUENCE</scope>
    <source>
        <strain evidence="2">20211129_DDA</strain>
        <tissue evidence="2">Liver</tissue>
    </source>
</reference>
<dbReference type="EMBL" id="JANPWB010000015">
    <property type="protein sequence ID" value="KAJ1087916.1"/>
    <property type="molecule type" value="Genomic_DNA"/>
</dbReference>